<dbReference type="Pfam" id="PF13361">
    <property type="entry name" value="UvrD_C"/>
    <property type="match status" value="1"/>
</dbReference>
<dbReference type="InterPro" id="IPR014017">
    <property type="entry name" value="DNA_helicase_UvrD-like_C"/>
</dbReference>
<evidence type="ECO:0000256" key="6">
    <source>
        <dbReference type="ARBA" id="ARBA00034617"/>
    </source>
</evidence>
<dbReference type="Gene3D" id="3.30.65.10">
    <property type="entry name" value="Bacterial Topoisomerase I, domain 1"/>
    <property type="match status" value="2"/>
</dbReference>
<dbReference type="Proteomes" id="UP000319980">
    <property type="component" value="Unassembled WGS sequence"/>
</dbReference>
<dbReference type="GO" id="GO:0005694">
    <property type="term" value="C:chromosome"/>
    <property type="evidence" value="ECO:0007669"/>
    <property type="project" value="InterPro"/>
</dbReference>
<feature type="domain" description="UvrD-like helicase ATP-binding" evidence="11">
    <location>
        <begin position="177"/>
        <end position="642"/>
    </location>
</feature>
<dbReference type="Pfam" id="PF00580">
    <property type="entry name" value="UvrD-helicase"/>
    <property type="match status" value="1"/>
</dbReference>
<dbReference type="AlphaFoldDB" id="A0A5C5UDN3"/>
<evidence type="ECO:0000256" key="9">
    <source>
        <dbReference type="PROSITE-ProRule" id="PRU00560"/>
    </source>
</evidence>
<dbReference type="InterPro" id="IPR000212">
    <property type="entry name" value="DNA_helicase_UvrD/REP"/>
</dbReference>
<evidence type="ECO:0000256" key="1">
    <source>
        <dbReference type="ARBA" id="ARBA00022741"/>
    </source>
</evidence>
<dbReference type="Gene3D" id="3.40.50.300">
    <property type="entry name" value="P-loop containing nucleotide triphosphate hydrolases"/>
    <property type="match status" value="3"/>
</dbReference>
<evidence type="ECO:0000256" key="2">
    <source>
        <dbReference type="ARBA" id="ARBA00022801"/>
    </source>
</evidence>
<dbReference type="CDD" id="cd18807">
    <property type="entry name" value="SF1_C_UvrD"/>
    <property type="match status" value="1"/>
</dbReference>
<dbReference type="GO" id="GO:0000725">
    <property type="term" value="P:recombinational repair"/>
    <property type="evidence" value="ECO:0007669"/>
    <property type="project" value="TreeGrafter"/>
</dbReference>
<keyword evidence="10" id="KW-1133">Transmembrane helix</keyword>
<evidence type="ECO:0000256" key="7">
    <source>
        <dbReference type="ARBA" id="ARBA00034808"/>
    </source>
</evidence>
<dbReference type="Pfam" id="PF01396">
    <property type="entry name" value="Zn_ribbon_Top1"/>
    <property type="match status" value="2"/>
</dbReference>
<protein>
    <recommendedName>
        <fullName evidence="7">DNA 3'-5' helicase</fullName>
        <ecNumber evidence="7">5.6.2.4</ecNumber>
    </recommendedName>
</protein>
<dbReference type="InterPro" id="IPR013498">
    <property type="entry name" value="Topo_IA_Znf"/>
</dbReference>
<dbReference type="OrthoDB" id="5298826at2"/>
<dbReference type="GO" id="GO:0006265">
    <property type="term" value="P:DNA topological change"/>
    <property type="evidence" value="ECO:0007669"/>
    <property type="project" value="InterPro"/>
</dbReference>
<comment type="catalytic activity">
    <reaction evidence="8">
        <text>ATP + H2O = ADP + phosphate + H(+)</text>
        <dbReference type="Rhea" id="RHEA:13065"/>
        <dbReference type="ChEBI" id="CHEBI:15377"/>
        <dbReference type="ChEBI" id="CHEBI:15378"/>
        <dbReference type="ChEBI" id="CHEBI:30616"/>
        <dbReference type="ChEBI" id="CHEBI:43474"/>
        <dbReference type="ChEBI" id="CHEBI:456216"/>
        <dbReference type="EC" id="5.6.2.4"/>
    </reaction>
</comment>
<dbReference type="GO" id="GO:0005524">
    <property type="term" value="F:ATP binding"/>
    <property type="evidence" value="ECO:0007669"/>
    <property type="project" value="UniProtKB-UniRule"/>
</dbReference>
<evidence type="ECO:0000256" key="3">
    <source>
        <dbReference type="ARBA" id="ARBA00022806"/>
    </source>
</evidence>
<evidence type="ECO:0000256" key="10">
    <source>
        <dbReference type="SAM" id="Phobius"/>
    </source>
</evidence>
<gene>
    <name evidence="12" type="ORF">FQY83_03315</name>
</gene>
<dbReference type="GO" id="GO:0005829">
    <property type="term" value="C:cytosol"/>
    <property type="evidence" value="ECO:0007669"/>
    <property type="project" value="TreeGrafter"/>
</dbReference>
<dbReference type="GO" id="GO:0043138">
    <property type="term" value="F:3'-5' DNA helicase activity"/>
    <property type="evidence" value="ECO:0007669"/>
    <property type="project" value="UniProtKB-EC"/>
</dbReference>
<organism evidence="12 13">
    <name type="scientific">Luteimonas marina</name>
    <dbReference type="NCBI Taxonomy" id="488485"/>
    <lineage>
        <taxon>Bacteria</taxon>
        <taxon>Pseudomonadati</taxon>
        <taxon>Pseudomonadota</taxon>
        <taxon>Gammaproteobacteria</taxon>
        <taxon>Lysobacterales</taxon>
        <taxon>Lysobacteraceae</taxon>
        <taxon>Luteimonas</taxon>
    </lineage>
</organism>
<comment type="catalytic activity">
    <reaction evidence="6">
        <text>Couples ATP hydrolysis with the unwinding of duplex DNA by translocating in the 3'-5' direction.</text>
        <dbReference type="EC" id="5.6.2.4"/>
    </reaction>
</comment>
<dbReference type="Gene3D" id="3.40.91.30">
    <property type="match status" value="1"/>
</dbReference>
<sequence length="943" mass="105831">MIEGILAWQAIIFVSIALGGRKRGWIVGFWVVWTLLQVFALWLSVIQFGTIWLAWSIFGSKTSSAVEAPPPKLDPAVEAERLAKQKREDDEFKEAHRLWVSHLSGALRAGRWIPNGSAGRLLAKYPAPKHARKTWKQSVGESTPEETLRLQFDKLNAQHLARQKIARKDFFAAVEKNPLTDEQIHACVCMDDAVMVVAAAGSGKTSTMVAKTGYALHEGLATSEQILLLAFNRATADEVGQRIAEQLKGVPQVEKVRSNTFHAFGIDVIAKATGKKPSLAPWVDPSNPGADVREVGDIIRMLSEQDKTFKRDWDLFRTVYARDVGKWGQPDEPEAYANGVRGFRTARGEVVKSKEERTIADWLFYNGVNYEYERPYEHETADHQHRQYFPDFYYPDAKLYHEHFALNDKGQAPKHFQDYLSGVRWKRELHARMGTALFETTSHGLLTGDAIPALEHALIERGVQPVFDPSKEVTGLPRVHEQDLARSFRVFQQHVKNNGLTHQDLLAALKAQSKDGFGARLRMYLSIYERIAAEWEKRLQRGNFIDFEDMLILAAEHVESGAYKSPYTLILADEFQDSSRARIRLLRALSNQSDPPAHLCVVGDDWQGINRFAGSDITVMTEFEKTFDNATRLSLSTTFRCPQDLCNVSSQFVQANPAQIKKKVKTTNPLTKTPILAYGFADQDSIAGYVEKQLVHMHQLAVEGKVTPANGSHITVMLLGRYRDDKPTALESWQRRFGDKLKIEFRTAHGSKGLEAEYVFVLNVVEGTRGFPSQIQDDPALQLAMPAPDPFPFAEERRLFYVAMTRARKQVRLYTTLGQPSRFLVELAKKEHIRIEPIDGEALEPCPECGRGVLQLRSGPFGDFHGCSRFPACTFKRKVDQGTATPAQPRTRAQRLPASTKAGDQCPVCRGGVIQSRNGRNGPFLGCSRFREGCRATGNTGQG</sequence>
<evidence type="ECO:0000256" key="4">
    <source>
        <dbReference type="ARBA" id="ARBA00022840"/>
    </source>
</evidence>
<dbReference type="PROSITE" id="PS51198">
    <property type="entry name" value="UVRD_HELICASE_ATP_BIND"/>
    <property type="match status" value="1"/>
</dbReference>
<dbReference type="EMBL" id="VOHK01000001">
    <property type="protein sequence ID" value="TWT23662.1"/>
    <property type="molecule type" value="Genomic_DNA"/>
</dbReference>
<evidence type="ECO:0000256" key="5">
    <source>
        <dbReference type="ARBA" id="ARBA00023235"/>
    </source>
</evidence>
<keyword evidence="10" id="KW-0472">Membrane</keyword>
<keyword evidence="5" id="KW-0413">Isomerase</keyword>
<keyword evidence="10" id="KW-0812">Transmembrane</keyword>
<reference evidence="12 13" key="1">
    <citation type="journal article" date="2008" name="Int. J. Syst. Evol. Microbiol.">
        <title>Luteimonas marina sp. nov., isolated from seawater.</title>
        <authorList>
            <person name="Baik K.S."/>
            <person name="Park S.C."/>
            <person name="Kim M.S."/>
            <person name="Kim E.M."/>
            <person name="Park C."/>
            <person name="Chun J."/>
            <person name="Seong C.N."/>
        </authorList>
    </citation>
    <scope>NUCLEOTIDE SEQUENCE [LARGE SCALE GENOMIC DNA]</scope>
    <source>
        <strain evidence="12 13">FR1330</strain>
    </source>
</reference>
<dbReference type="InterPro" id="IPR027417">
    <property type="entry name" value="P-loop_NTPase"/>
</dbReference>
<dbReference type="SUPFAM" id="SSF52540">
    <property type="entry name" value="P-loop containing nucleoside triphosphate hydrolases"/>
    <property type="match status" value="1"/>
</dbReference>
<evidence type="ECO:0000313" key="13">
    <source>
        <dbReference type="Proteomes" id="UP000319980"/>
    </source>
</evidence>
<proteinExistence type="predicted"/>
<name>A0A5C5UDN3_9GAMM</name>
<keyword evidence="1 9" id="KW-0547">Nucleotide-binding</keyword>
<feature type="binding site" evidence="9">
    <location>
        <begin position="198"/>
        <end position="205"/>
    </location>
    <ligand>
        <name>ATP</name>
        <dbReference type="ChEBI" id="CHEBI:30616"/>
    </ligand>
</feature>
<keyword evidence="4 9" id="KW-0067">ATP-binding</keyword>
<dbReference type="EC" id="5.6.2.4" evidence="7"/>
<evidence type="ECO:0000256" key="8">
    <source>
        <dbReference type="ARBA" id="ARBA00048988"/>
    </source>
</evidence>
<dbReference type="SUPFAM" id="SSF57783">
    <property type="entry name" value="Zinc beta-ribbon"/>
    <property type="match status" value="1"/>
</dbReference>
<keyword evidence="2 9" id="KW-0378">Hydrolase</keyword>
<evidence type="ECO:0000313" key="12">
    <source>
        <dbReference type="EMBL" id="TWT23662.1"/>
    </source>
</evidence>
<dbReference type="RefSeq" id="WP_146384969.1">
    <property type="nucleotide sequence ID" value="NZ_VOHK01000001.1"/>
</dbReference>
<evidence type="ECO:0000259" key="11">
    <source>
        <dbReference type="PROSITE" id="PS51198"/>
    </source>
</evidence>
<dbReference type="PANTHER" id="PTHR11070:SF63">
    <property type="entry name" value="DNA HELICASE IV"/>
    <property type="match status" value="1"/>
</dbReference>
<dbReference type="GO" id="GO:0016887">
    <property type="term" value="F:ATP hydrolysis activity"/>
    <property type="evidence" value="ECO:0007669"/>
    <property type="project" value="RHEA"/>
</dbReference>
<dbReference type="GO" id="GO:0003916">
    <property type="term" value="F:DNA topoisomerase activity"/>
    <property type="evidence" value="ECO:0007669"/>
    <property type="project" value="InterPro"/>
</dbReference>
<keyword evidence="13" id="KW-1185">Reference proteome</keyword>
<accession>A0A5C5UDN3</accession>
<comment type="caution">
    <text evidence="12">The sequence shown here is derived from an EMBL/GenBank/DDBJ whole genome shotgun (WGS) entry which is preliminary data.</text>
</comment>
<keyword evidence="3 9" id="KW-0347">Helicase</keyword>
<feature type="transmembrane region" description="Helical" evidence="10">
    <location>
        <begin position="29"/>
        <end position="55"/>
    </location>
</feature>
<dbReference type="PANTHER" id="PTHR11070">
    <property type="entry name" value="UVRD / RECB / PCRA DNA HELICASE FAMILY MEMBER"/>
    <property type="match status" value="1"/>
</dbReference>
<dbReference type="GO" id="GO:0003677">
    <property type="term" value="F:DNA binding"/>
    <property type="evidence" value="ECO:0007669"/>
    <property type="project" value="InterPro"/>
</dbReference>
<dbReference type="InterPro" id="IPR014016">
    <property type="entry name" value="UvrD-like_ATP-bd"/>
</dbReference>